<keyword evidence="9 14" id="KW-0472">Membrane</keyword>
<keyword evidence="13" id="KW-0807">Transducer</keyword>
<evidence type="ECO:0000256" key="7">
    <source>
        <dbReference type="ARBA" id="ARBA00022989"/>
    </source>
</evidence>
<feature type="transmembrane region" description="Helical" evidence="14">
    <location>
        <begin position="77"/>
        <end position="101"/>
    </location>
</feature>
<keyword evidence="11 16" id="KW-0675">Receptor</keyword>
<dbReference type="SUPFAM" id="SSF81321">
    <property type="entry name" value="Family A G protein-coupled receptor-like"/>
    <property type="match status" value="1"/>
</dbReference>
<evidence type="ECO:0000256" key="8">
    <source>
        <dbReference type="ARBA" id="ARBA00023040"/>
    </source>
</evidence>
<evidence type="ECO:0000256" key="2">
    <source>
        <dbReference type="ARBA" id="ARBA00004651"/>
    </source>
</evidence>
<name>G3FJA2_CANLF</name>
<keyword evidence="5 14" id="KW-0812">Transmembrane</keyword>
<feature type="transmembrane region" description="Helical" evidence="14">
    <location>
        <begin position="113"/>
        <end position="135"/>
    </location>
</feature>
<keyword evidence="8" id="KW-0297">G-protein coupled receptor</keyword>
<dbReference type="GO" id="GO:0004930">
    <property type="term" value="F:G protein-coupled receptor activity"/>
    <property type="evidence" value="ECO:0007669"/>
    <property type="project" value="UniProtKB-KW"/>
</dbReference>
<keyword evidence="6" id="KW-0552">Olfaction</keyword>
<feature type="transmembrane region" description="Helical" evidence="14">
    <location>
        <begin position="155"/>
        <end position="173"/>
    </location>
</feature>
<evidence type="ECO:0000256" key="11">
    <source>
        <dbReference type="ARBA" id="ARBA00023170"/>
    </source>
</evidence>
<keyword evidence="3" id="KW-1003">Cell membrane</keyword>
<dbReference type="InterPro" id="IPR000276">
    <property type="entry name" value="GPCR_Rhodpsn"/>
</dbReference>
<evidence type="ECO:0000256" key="14">
    <source>
        <dbReference type="SAM" id="Phobius"/>
    </source>
</evidence>
<evidence type="ECO:0000256" key="1">
    <source>
        <dbReference type="ARBA" id="ARBA00003929"/>
    </source>
</evidence>
<dbReference type="GO" id="GO:0004984">
    <property type="term" value="F:olfactory receptor activity"/>
    <property type="evidence" value="ECO:0007669"/>
    <property type="project" value="InterPro"/>
</dbReference>
<evidence type="ECO:0000256" key="12">
    <source>
        <dbReference type="ARBA" id="ARBA00023180"/>
    </source>
</evidence>
<dbReference type="EMBL" id="JF733477">
    <property type="protein sequence ID" value="AEN80198.1"/>
    <property type="molecule type" value="Genomic_DNA"/>
</dbReference>
<evidence type="ECO:0000256" key="10">
    <source>
        <dbReference type="ARBA" id="ARBA00023157"/>
    </source>
</evidence>
<evidence type="ECO:0000259" key="15">
    <source>
        <dbReference type="PROSITE" id="PS50262"/>
    </source>
</evidence>
<feature type="transmembrane region" description="Helical" evidence="14">
    <location>
        <begin position="257"/>
        <end position="276"/>
    </location>
</feature>
<dbReference type="PROSITE" id="PS50262">
    <property type="entry name" value="G_PROTEIN_RECEP_F1_2"/>
    <property type="match status" value="1"/>
</dbReference>
<dbReference type="InterPro" id="IPR017452">
    <property type="entry name" value="GPCR_Rhodpsn_7TM"/>
</dbReference>
<evidence type="ECO:0000256" key="9">
    <source>
        <dbReference type="ARBA" id="ARBA00023136"/>
    </source>
</evidence>
<comment type="subcellular location">
    <subcellularLocation>
        <location evidence="2">Cell membrane</location>
        <topology evidence="2">Multi-pass membrane protein</topology>
    </subcellularLocation>
</comment>
<feature type="transmembrane region" description="Helical" evidence="14">
    <location>
        <begin position="288"/>
        <end position="307"/>
    </location>
</feature>
<dbReference type="AlphaFoldDB" id="G3FJA2"/>
<evidence type="ECO:0000256" key="13">
    <source>
        <dbReference type="ARBA" id="ARBA00023224"/>
    </source>
</evidence>
<dbReference type="GO" id="GO:0005886">
    <property type="term" value="C:plasma membrane"/>
    <property type="evidence" value="ECO:0007669"/>
    <property type="project" value="UniProtKB-SubCell"/>
</dbReference>
<dbReference type="InterPro" id="IPR050939">
    <property type="entry name" value="Olfactory_GPCR1"/>
</dbReference>
<keyword evidence="7 14" id="KW-1133">Transmembrane helix</keyword>
<evidence type="ECO:0000256" key="5">
    <source>
        <dbReference type="ARBA" id="ARBA00022692"/>
    </source>
</evidence>
<reference evidence="16" key="1">
    <citation type="journal article" date="2011" name="J. Hered.">
        <title>cAMP and IP3 Signaling Pathways in HEK293 Cells Transfected with Canine Olfactory Receptor Genes.</title>
        <authorList>
            <person name="Benbernou N."/>
            <person name="Robin S."/>
            <person name="Tacher S."/>
            <person name="Rimbault M."/>
            <person name="Rakotomanga M."/>
            <person name="Galibert F."/>
        </authorList>
    </citation>
    <scope>NUCLEOTIDE SEQUENCE</scope>
</reference>
<keyword evidence="12" id="KW-0325">Glycoprotein</keyword>
<evidence type="ECO:0000256" key="6">
    <source>
        <dbReference type="ARBA" id="ARBA00022725"/>
    </source>
</evidence>
<feature type="transmembrane region" description="Helical" evidence="14">
    <location>
        <begin position="215"/>
        <end position="236"/>
    </location>
</feature>
<keyword evidence="10" id="KW-1015">Disulfide bond</keyword>
<organism evidence="16">
    <name type="scientific">Canis lupus familiaris</name>
    <name type="common">Dog</name>
    <name type="synonym">Canis familiaris</name>
    <dbReference type="NCBI Taxonomy" id="9615"/>
    <lineage>
        <taxon>Eukaryota</taxon>
        <taxon>Metazoa</taxon>
        <taxon>Chordata</taxon>
        <taxon>Craniata</taxon>
        <taxon>Vertebrata</taxon>
        <taxon>Euteleostomi</taxon>
        <taxon>Mammalia</taxon>
        <taxon>Eutheria</taxon>
        <taxon>Laurasiatheria</taxon>
        <taxon>Carnivora</taxon>
        <taxon>Caniformia</taxon>
        <taxon>Canidae</taxon>
        <taxon>Canis</taxon>
    </lineage>
</organism>
<protein>
    <submittedName>
        <fullName evidence="16">Olfactory receptor OR0274</fullName>
    </submittedName>
</protein>
<dbReference type="FunFam" id="1.20.1070.10:FF:000001">
    <property type="entry name" value="Olfactory receptor"/>
    <property type="match status" value="1"/>
</dbReference>
<dbReference type="InterPro" id="IPR000725">
    <property type="entry name" value="Olfact_rcpt"/>
</dbReference>
<comment type="function">
    <text evidence="1">Putative odorant or sperm cell receptor.</text>
</comment>
<accession>G3FJA2</accession>
<proteinExistence type="predicted"/>
<sequence length="335" mass="37130">MVSTNISFFTQMERSLELGNMTRVQEFVLLGLSTRPGIRNALFAVFLTLYLLTLLENTLIIYLICSHSELHKPMYFFLGNLSCLEMCYVSVTMPSLLLGLWTGPCHVPFTACIIQLFLFIAFISTKCTLLASMAYDRYVAICHPLHYPLLMRPQVCLGLALSSWLGGLLVSVVKTSCIASLSYCGPNVLNHFFCDVSPLLNLSCTHVALTELVDFISAIIIFCGSLLVALASYVAIGNTVLHMPSAATRRKALSTCASHLLVVGMFYAVVLFIYSHPRHINSTGLSKVLSVIYTMVTPMCSPIIYCLRNREVHVALQKTLHLCWVSSVRTDLAHS</sequence>
<evidence type="ECO:0000256" key="4">
    <source>
        <dbReference type="ARBA" id="ARBA00022606"/>
    </source>
</evidence>
<dbReference type="PANTHER" id="PTHR24242">
    <property type="entry name" value="G-PROTEIN COUPLED RECEPTOR"/>
    <property type="match status" value="1"/>
</dbReference>
<dbReference type="Gene3D" id="1.20.1070.10">
    <property type="entry name" value="Rhodopsin 7-helix transmembrane proteins"/>
    <property type="match status" value="1"/>
</dbReference>
<dbReference type="Pfam" id="PF13853">
    <property type="entry name" value="7tm_4"/>
    <property type="match status" value="1"/>
</dbReference>
<evidence type="ECO:0000256" key="3">
    <source>
        <dbReference type="ARBA" id="ARBA00022475"/>
    </source>
</evidence>
<feature type="domain" description="G-protein coupled receptors family 1 profile" evidence="15">
    <location>
        <begin position="56"/>
        <end position="305"/>
    </location>
</feature>
<dbReference type="PRINTS" id="PR00245">
    <property type="entry name" value="OLFACTORYR"/>
</dbReference>
<keyword evidence="4" id="KW-0716">Sensory transduction</keyword>
<dbReference type="PRINTS" id="PR00237">
    <property type="entry name" value="GPCRRHODOPSN"/>
</dbReference>
<feature type="transmembrane region" description="Helical" evidence="14">
    <location>
        <begin position="41"/>
        <end position="65"/>
    </location>
</feature>
<dbReference type="PANTHER" id="PTHR24242:SF253">
    <property type="entry name" value="OLFACTORY RECEPTOR-RELATED"/>
    <property type="match status" value="1"/>
</dbReference>
<evidence type="ECO:0000313" key="16">
    <source>
        <dbReference type="EMBL" id="AEN80198.1"/>
    </source>
</evidence>